<proteinExistence type="predicted"/>
<dbReference type="PANTHER" id="PTHR28086">
    <property type="entry name" value="UPF0662 PROTEIN YPL260W"/>
    <property type="match status" value="1"/>
</dbReference>
<dbReference type="InParanoid" id="A0A1Y1VQ81"/>
<dbReference type="InterPro" id="IPR018810">
    <property type="entry name" value="UPF0662"/>
</dbReference>
<organism evidence="1 2">
    <name type="scientific">Basidiobolus meristosporus CBS 931.73</name>
    <dbReference type="NCBI Taxonomy" id="1314790"/>
    <lineage>
        <taxon>Eukaryota</taxon>
        <taxon>Fungi</taxon>
        <taxon>Fungi incertae sedis</taxon>
        <taxon>Zoopagomycota</taxon>
        <taxon>Entomophthoromycotina</taxon>
        <taxon>Basidiobolomycetes</taxon>
        <taxon>Basidiobolales</taxon>
        <taxon>Basidiobolaceae</taxon>
        <taxon>Basidiobolus</taxon>
    </lineage>
</organism>
<dbReference type="AlphaFoldDB" id="A0A1Y1VQ81"/>
<dbReference type="GO" id="GO:0005634">
    <property type="term" value="C:nucleus"/>
    <property type="evidence" value="ECO:0007669"/>
    <property type="project" value="TreeGrafter"/>
</dbReference>
<dbReference type="OrthoDB" id="2011986at2759"/>
<comment type="caution">
    <text evidence="1">The sequence shown here is derived from an EMBL/GenBank/DDBJ whole genome shotgun (WGS) entry which is preliminary data.</text>
</comment>
<evidence type="ECO:0000313" key="1">
    <source>
        <dbReference type="EMBL" id="ORX63419.1"/>
    </source>
</evidence>
<dbReference type="EMBL" id="MCFE01001317">
    <property type="protein sequence ID" value="ORX63419.1"/>
    <property type="molecule type" value="Genomic_DNA"/>
</dbReference>
<keyword evidence="2" id="KW-1185">Reference proteome</keyword>
<dbReference type="Proteomes" id="UP000193498">
    <property type="component" value="Unassembled WGS sequence"/>
</dbReference>
<protein>
    <submittedName>
        <fullName evidence="1">Uncharacterized protein</fullName>
    </submittedName>
</protein>
<name>A0A1Y1VQ81_9FUNG</name>
<evidence type="ECO:0000313" key="2">
    <source>
        <dbReference type="Proteomes" id="UP000193498"/>
    </source>
</evidence>
<gene>
    <name evidence="1" type="ORF">K493DRAFT_327599</name>
</gene>
<dbReference type="PANTHER" id="PTHR28086:SF1">
    <property type="entry name" value="CU(2+) SUPPRESSING AND BLEOMYCIN SENSITIVE PROTEIN 1"/>
    <property type="match status" value="1"/>
</dbReference>
<reference evidence="1 2" key="1">
    <citation type="submission" date="2016-07" db="EMBL/GenBank/DDBJ databases">
        <title>Pervasive Adenine N6-methylation of Active Genes in Fungi.</title>
        <authorList>
            <consortium name="DOE Joint Genome Institute"/>
            <person name="Mondo S.J."/>
            <person name="Dannebaum R.O."/>
            <person name="Kuo R.C."/>
            <person name="Labutti K."/>
            <person name="Haridas S."/>
            <person name="Kuo A."/>
            <person name="Salamov A."/>
            <person name="Ahrendt S.R."/>
            <person name="Lipzen A."/>
            <person name="Sullivan W."/>
            <person name="Andreopoulos W.B."/>
            <person name="Clum A."/>
            <person name="Lindquist E."/>
            <person name="Daum C."/>
            <person name="Ramamoorthy G.K."/>
            <person name="Gryganskyi A."/>
            <person name="Culley D."/>
            <person name="Magnuson J.K."/>
            <person name="James T.Y."/>
            <person name="O'Malley M.A."/>
            <person name="Stajich J.E."/>
            <person name="Spatafora J.W."/>
            <person name="Visel A."/>
            <person name="Grigoriev I.V."/>
        </authorList>
    </citation>
    <scope>NUCLEOTIDE SEQUENCE [LARGE SCALE GENOMIC DNA]</scope>
    <source>
        <strain evidence="1 2">CBS 931.73</strain>
    </source>
</reference>
<dbReference type="FunCoup" id="A0A1Y1VQ81">
    <property type="interactions" value="2"/>
</dbReference>
<dbReference type="GO" id="GO:0005737">
    <property type="term" value="C:cytoplasm"/>
    <property type="evidence" value="ECO:0007669"/>
    <property type="project" value="TreeGrafter"/>
</dbReference>
<dbReference type="Pfam" id="PF10303">
    <property type="entry name" value="DUF2408"/>
    <property type="match status" value="2"/>
</dbReference>
<sequence length="411" mass="47235">MDLNRHSSQRHANHTFQGDGCTLMPRANQLVTVVRQYYGFSNSSHQVVTAEEQPILHSLVSIRNRLGVLKKDRSNYHKVVDVVAIYDEQCLDSMDAFGVYSQEDIAVFSSRLQGIEEIIRQGQILDDECLDPKMGLAILVSKKLNQCQNLLRSLRNSLKNMDVELIPIHKRLSARGSYDLDRVREIQGELRDIDGSREYGKFVDKDGSIATSQAQVIGLLERCYEMTHDIYTSNKIIAEPLKPIYERLEEMKTQLQKLVVTQRWTLRKTDLWSYQIRLNEIDAIRADVYFYAGKNGIPEGQAVLNYLLQKCYRLVYHLLSSSEPIAEPLILIHNQLVTSRACLLEVKRWEGPLTAHELNPYQLKLASIDNLRVDGRFLDEDNNVPEDQAIVMSLLNECYDIIYELKASMDD</sequence>
<accession>A0A1Y1VQ81</accession>
<dbReference type="STRING" id="1314790.A0A1Y1VQ81"/>